<dbReference type="GO" id="GO:0006813">
    <property type="term" value="P:potassium ion transport"/>
    <property type="evidence" value="ECO:0007669"/>
    <property type="project" value="TreeGrafter"/>
</dbReference>
<dbReference type="PANTHER" id="PTHR28062:SF1">
    <property type="entry name" value="TRANSMEMBRANE PROTEIN"/>
    <property type="match status" value="1"/>
</dbReference>
<dbReference type="Proteomes" id="UP000044602">
    <property type="component" value="Unassembled WGS sequence"/>
</dbReference>
<dbReference type="Pfam" id="PF10173">
    <property type="entry name" value="Mit_KHE1"/>
    <property type="match status" value="1"/>
</dbReference>
<evidence type="ECO:0000313" key="6">
    <source>
        <dbReference type="Proteomes" id="UP000044602"/>
    </source>
</evidence>
<evidence type="ECO:0000313" key="3">
    <source>
        <dbReference type="EMBL" id="CRK25339.1"/>
    </source>
</evidence>
<evidence type="ECO:0000313" key="4">
    <source>
        <dbReference type="EMBL" id="CRK33420.1"/>
    </source>
</evidence>
<dbReference type="AlphaFoldDB" id="A0A0G4MHF0"/>
<dbReference type="PANTHER" id="PTHR28062">
    <property type="entry name" value="K+-H+ EXCHANGE-LIKE PROTEIN"/>
    <property type="match status" value="1"/>
</dbReference>
<evidence type="ECO:0000256" key="1">
    <source>
        <dbReference type="SAM" id="MobiDB-lite"/>
    </source>
</evidence>
<reference evidence="6 7" key="1">
    <citation type="submission" date="2015-05" db="EMBL/GenBank/DDBJ databases">
        <authorList>
            <person name="Fogelqvist Johan"/>
        </authorList>
    </citation>
    <scope>NUCLEOTIDE SEQUENCE [LARGE SCALE GENOMIC DNA]</scope>
    <source>
        <strain evidence="4">VL1</strain>
        <strain evidence="3">VL2</strain>
    </source>
</reference>
<evidence type="ECO:0000313" key="7">
    <source>
        <dbReference type="Proteomes" id="UP000045706"/>
    </source>
</evidence>
<dbReference type="EMBL" id="CVQI01017779">
    <property type="protein sequence ID" value="CRK25339.1"/>
    <property type="molecule type" value="Genomic_DNA"/>
</dbReference>
<evidence type="ECO:0000313" key="5">
    <source>
        <dbReference type="EMBL" id="KAG7124886.1"/>
    </source>
</evidence>
<dbReference type="GO" id="GO:1902600">
    <property type="term" value="P:proton transmembrane transport"/>
    <property type="evidence" value="ECO:0007669"/>
    <property type="project" value="TreeGrafter"/>
</dbReference>
<name>A0A0G4MHF0_VERLO</name>
<organism evidence="4 6">
    <name type="scientific">Verticillium longisporum</name>
    <name type="common">Verticillium dahliae var. longisporum</name>
    <dbReference type="NCBI Taxonomy" id="100787"/>
    <lineage>
        <taxon>Eukaryota</taxon>
        <taxon>Fungi</taxon>
        <taxon>Dikarya</taxon>
        <taxon>Ascomycota</taxon>
        <taxon>Pezizomycotina</taxon>
        <taxon>Sordariomycetes</taxon>
        <taxon>Hypocreomycetidae</taxon>
        <taxon>Glomerellales</taxon>
        <taxon>Plectosphaerellaceae</taxon>
        <taxon>Verticillium</taxon>
    </lineage>
</organism>
<keyword evidence="2" id="KW-0472">Membrane</keyword>
<dbReference type="EMBL" id="JAEMWZ010000327">
    <property type="protein sequence ID" value="KAG7124886.1"/>
    <property type="molecule type" value="Genomic_DNA"/>
</dbReference>
<evidence type="ECO:0008006" key="8">
    <source>
        <dbReference type="Google" id="ProtNLM"/>
    </source>
</evidence>
<keyword evidence="6" id="KW-1185">Reference proteome</keyword>
<reference evidence="5" key="2">
    <citation type="journal article" date="2021" name="Mol. Plant Pathol.">
        <title>A 20-kb lineage-specific genomic region tames virulence in pathogenic amphidiploid Verticillium longisporum.</title>
        <authorList>
            <person name="Harting R."/>
            <person name="Starke J."/>
            <person name="Kusch H."/>
            <person name="Poggeler S."/>
            <person name="Maurus I."/>
            <person name="Schluter R."/>
            <person name="Landesfeind M."/>
            <person name="Bulla I."/>
            <person name="Nowrousian M."/>
            <person name="de Jonge R."/>
            <person name="Stahlhut G."/>
            <person name="Hoff K.J."/>
            <person name="Asshauer K.P."/>
            <person name="Thurmer A."/>
            <person name="Stanke M."/>
            <person name="Daniel R."/>
            <person name="Morgenstern B."/>
            <person name="Thomma B.P.H.J."/>
            <person name="Kronstad J.W."/>
            <person name="Braus-Stromeyer S.A."/>
            <person name="Braus G.H."/>
        </authorList>
    </citation>
    <scope>NUCLEOTIDE SEQUENCE</scope>
    <source>
        <strain evidence="5">Vl32</strain>
    </source>
</reference>
<dbReference type="Proteomes" id="UP000689129">
    <property type="component" value="Unassembled WGS sequence"/>
</dbReference>
<evidence type="ECO:0000256" key="2">
    <source>
        <dbReference type="SAM" id="Phobius"/>
    </source>
</evidence>
<keyword evidence="2" id="KW-1133">Transmembrane helix</keyword>
<proteinExistence type="predicted"/>
<gene>
    <name evidence="4" type="ORF">BN1708_001098</name>
    <name evidence="3" type="ORF">BN1723_003247</name>
    <name evidence="5" type="ORF">HYQ45_013547</name>
</gene>
<feature type="region of interest" description="Disordered" evidence="1">
    <location>
        <begin position="257"/>
        <end position="291"/>
    </location>
</feature>
<feature type="transmembrane region" description="Helical" evidence="2">
    <location>
        <begin position="128"/>
        <end position="147"/>
    </location>
</feature>
<dbReference type="GO" id="GO:0005743">
    <property type="term" value="C:mitochondrial inner membrane"/>
    <property type="evidence" value="ECO:0007669"/>
    <property type="project" value="TreeGrafter"/>
</dbReference>
<protein>
    <recommendedName>
        <fullName evidence="8">Mitochondrial K+-H+ exchange-related-domain-containing protein</fullName>
    </recommendedName>
</protein>
<feature type="compositionally biased region" description="Polar residues" evidence="1">
    <location>
        <begin position="270"/>
        <end position="283"/>
    </location>
</feature>
<accession>A0A0G4MHF0</accession>
<dbReference type="EMBL" id="CVQH01022527">
    <property type="protein sequence ID" value="CRK33420.1"/>
    <property type="molecule type" value="Genomic_DNA"/>
</dbReference>
<feature type="compositionally biased region" description="Basic and acidic residues" evidence="1">
    <location>
        <begin position="257"/>
        <end position="269"/>
    </location>
</feature>
<dbReference type="Proteomes" id="UP000045706">
    <property type="component" value="Unassembled WGS sequence"/>
</dbReference>
<sequence length="291" mass="33271">MRLFLLPITKSRTLLYCQRLHVTTTDKPNLVDKLTVRAAKLWAGWEKKDSGWQRKVVDYGNMALKRIPYEEWGLKSVPSLTTRKKDKELDGKKKIELIYPQSVIPKDRVESILSSLATDRDSLHRKRLIWCIIGMPISAPFALVPVIPNLPFFYLVYRAWSHWRALAGSNHLRFLVKNKLLDLSPSKKLDQVYTPLLPAAPIKPSKSANGEKVGESNEVAGEKAILSQKDGKKIVDVLDLPELEVEMERAIWQIERAKKAEQEAQKRNAPDQTPTQNENSKATQTKKEKKK</sequence>
<keyword evidence="2" id="KW-0812">Transmembrane</keyword>
<dbReference type="InterPro" id="IPR018786">
    <property type="entry name" value="Mit_KHE1"/>
</dbReference>
<dbReference type="OrthoDB" id="5562676at2759"/>